<accession>A0A165PKX9</accession>
<dbReference type="AlphaFoldDB" id="A0A165PKX9"/>
<feature type="compositionally biased region" description="Polar residues" evidence="1">
    <location>
        <begin position="270"/>
        <end position="284"/>
    </location>
</feature>
<dbReference type="InParanoid" id="A0A165PKX9"/>
<feature type="compositionally biased region" description="Basic and acidic residues" evidence="1">
    <location>
        <begin position="413"/>
        <end position="423"/>
    </location>
</feature>
<proteinExistence type="predicted"/>
<keyword evidence="3" id="KW-1185">Reference proteome</keyword>
<feature type="region of interest" description="Disordered" evidence="1">
    <location>
        <begin position="63"/>
        <end position="155"/>
    </location>
</feature>
<organism evidence="2 3">
    <name type="scientific">Neolentinus lepideus HHB14362 ss-1</name>
    <dbReference type="NCBI Taxonomy" id="1314782"/>
    <lineage>
        <taxon>Eukaryota</taxon>
        <taxon>Fungi</taxon>
        <taxon>Dikarya</taxon>
        <taxon>Basidiomycota</taxon>
        <taxon>Agaricomycotina</taxon>
        <taxon>Agaricomycetes</taxon>
        <taxon>Gloeophyllales</taxon>
        <taxon>Gloeophyllaceae</taxon>
        <taxon>Neolentinus</taxon>
    </lineage>
</organism>
<dbReference type="STRING" id="1314782.A0A165PKX9"/>
<reference evidence="2 3" key="1">
    <citation type="journal article" date="2016" name="Mol. Biol. Evol.">
        <title>Comparative Genomics of Early-Diverging Mushroom-Forming Fungi Provides Insights into the Origins of Lignocellulose Decay Capabilities.</title>
        <authorList>
            <person name="Nagy L.G."/>
            <person name="Riley R."/>
            <person name="Tritt A."/>
            <person name="Adam C."/>
            <person name="Daum C."/>
            <person name="Floudas D."/>
            <person name="Sun H."/>
            <person name="Yadav J.S."/>
            <person name="Pangilinan J."/>
            <person name="Larsson K.H."/>
            <person name="Matsuura K."/>
            <person name="Barry K."/>
            <person name="Labutti K."/>
            <person name="Kuo R."/>
            <person name="Ohm R.A."/>
            <person name="Bhattacharya S.S."/>
            <person name="Shirouzu T."/>
            <person name="Yoshinaga Y."/>
            <person name="Martin F.M."/>
            <person name="Grigoriev I.V."/>
            <person name="Hibbett D.S."/>
        </authorList>
    </citation>
    <scope>NUCLEOTIDE SEQUENCE [LARGE SCALE GENOMIC DNA]</scope>
    <source>
        <strain evidence="2 3">HHB14362 ss-1</strain>
    </source>
</reference>
<name>A0A165PKX9_9AGAM</name>
<evidence type="ECO:0000256" key="1">
    <source>
        <dbReference type="SAM" id="MobiDB-lite"/>
    </source>
</evidence>
<feature type="region of interest" description="Disordered" evidence="1">
    <location>
        <begin position="201"/>
        <end position="287"/>
    </location>
</feature>
<feature type="region of interest" description="Disordered" evidence="1">
    <location>
        <begin position="428"/>
        <end position="447"/>
    </location>
</feature>
<gene>
    <name evidence="2" type="ORF">NEOLEDRAFT_1139817</name>
</gene>
<feature type="compositionally biased region" description="Acidic residues" evidence="1">
    <location>
        <begin position="336"/>
        <end position="352"/>
    </location>
</feature>
<feature type="compositionally biased region" description="Basic and acidic residues" evidence="1">
    <location>
        <begin position="139"/>
        <end position="149"/>
    </location>
</feature>
<feature type="compositionally biased region" description="Low complexity" evidence="1">
    <location>
        <begin position="221"/>
        <end position="233"/>
    </location>
</feature>
<feature type="region of interest" description="Disordered" evidence="1">
    <location>
        <begin position="335"/>
        <end position="423"/>
    </location>
</feature>
<feature type="compositionally biased region" description="Polar residues" evidence="1">
    <location>
        <begin position="123"/>
        <end position="132"/>
    </location>
</feature>
<sequence length="447" mass="49925">MNALRACLCSVLAACCLAVAWLFSFSRIVLLVALVVVPLTLRSEMVFNYTFSFTVPEIPNPFSAAQRQASPPSPRRSDSIAQPLSRRDVGPRQRRLPSPAASSPSLPLNRKRGWVPALAEPSQAATDQTSTRGYLDTPAKYRDMAPSKEEDTEVEDMVAELPPTKRRRTLAGSIVSTALSAALIGTAVGLTVYRLWRDRGKEGKEPEQLPPPPPYQERDWVPVSSPKSPEVPSMQVTPPTPQSSRRPYHTASRRVAGRHRRTPTRPRIQHVSTRSSSPSWQPQANPRFDFTQHAEPEADVELDVDEEMDWISGKLSQLIEEGKKALGKEVVVMSDAQEDEVDDGTGDWEEEAGPSTASRRGSMRRSKRPHAIHPPPAYFSGSASTSSSPRINQFERIHSRDVSMTSTRGISVESERLQFQEDPRAWESPELRESMQRAREIYRSRRS</sequence>
<feature type="compositionally biased region" description="Low complexity" evidence="1">
    <location>
        <begin position="96"/>
        <end position="108"/>
    </location>
</feature>
<protein>
    <submittedName>
        <fullName evidence="2">Uncharacterized protein</fullName>
    </submittedName>
</protein>
<dbReference type="OrthoDB" id="2507743at2759"/>
<feature type="compositionally biased region" description="Basic residues" evidence="1">
    <location>
        <begin position="246"/>
        <end position="268"/>
    </location>
</feature>
<feature type="compositionally biased region" description="Basic residues" evidence="1">
    <location>
        <begin position="361"/>
        <end position="371"/>
    </location>
</feature>
<dbReference type="Proteomes" id="UP000076761">
    <property type="component" value="Unassembled WGS sequence"/>
</dbReference>
<evidence type="ECO:0000313" key="3">
    <source>
        <dbReference type="Proteomes" id="UP000076761"/>
    </source>
</evidence>
<dbReference type="EMBL" id="KV425610">
    <property type="protein sequence ID" value="KZT21182.1"/>
    <property type="molecule type" value="Genomic_DNA"/>
</dbReference>
<evidence type="ECO:0000313" key="2">
    <source>
        <dbReference type="EMBL" id="KZT21182.1"/>
    </source>
</evidence>
<feature type="compositionally biased region" description="Polar residues" evidence="1">
    <location>
        <begin position="234"/>
        <end position="245"/>
    </location>
</feature>